<evidence type="ECO:0000259" key="8">
    <source>
        <dbReference type="Pfam" id="PF07156"/>
    </source>
</evidence>
<dbReference type="GO" id="GO:0001735">
    <property type="term" value="F:prenylcysteine oxidase activity"/>
    <property type="evidence" value="ECO:0007669"/>
    <property type="project" value="InterPro"/>
</dbReference>
<reference evidence="9" key="1">
    <citation type="submission" date="2021-05" db="EMBL/GenBank/DDBJ databases">
        <title>The genome of the haptophyte Pavlova lutheri (Diacronema luteri, Pavlovales) - a model for lipid biosynthesis in eukaryotic algae.</title>
        <authorList>
            <person name="Hulatt C.J."/>
            <person name="Posewitz M.C."/>
        </authorList>
    </citation>
    <scope>NUCLEOTIDE SEQUENCE</scope>
    <source>
        <strain evidence="9">NIVA-4/92</strain>
    </source>
</reference>
<evidence type="ECO:0000256" key="7">
    <source>
        <dbReference type="ARBA" id="ARBA00023180"/>
    </source>
</evidence>
<dbReference type="PANTHER" id="PTHR15944:SF0">
    <property type="entry name" value="PRENYLCYSTEINE LYASE DOMAIN-CONTAINING PROTEIN"/>
    <property type="match status" value="1"/>
</dbReference>
<dbReference type="Proteomes" id="UP000751190">
    <property type="component" value="Unassembled WGS sequence"/>
</dbReference>
<evidence type="ECO:0000256" key="4">
    <source>
        <dbReference type="ARBA" id="ARBA00022729"/>
    </source>
</evidence>
<dbReference type="Pfam" id="PF07156">
    <property type="entry name" value="Prenylcys_lyase"/>
    <property type="match status" value="1"/>
</dbReference>
<organism evidence="9 10">
    <name type="scientific">Diacronema lutheri</name>
    <name type="common">Unicellular marine alga</name>
    <name type="synonym">Monochrysis lutheri</name>
    <dbReference type="NCBI Taxonomy" id="2081491"/>
    <lineage>
        <taxon>Eukaryota</taxon>
        <taxon>Haptista</taxon>
        <taxon>Haptophyta</taxon>
        <taxon>Pavlovophyceae</taxon>
        <taxon>Pavlovales</taxon>
        <taxon>Pavlovaceae</taxon>
        <taxon>Diacronema</taxon>
    </lineage>
</organism>
<keyword evidence="10" id="KW-1185">Reference proteome</keyword>
<evidence type="ECO:0000256" key="2">
    <source>
        <dbReference type="ARBA" id="ARBA00009967"/>
    </source>
</evidence>
<gene>
    <name evidence="9" type="ORF">KFE25_006775</name>
</gene>
<dbReference type="SUPFAM" id="SSF51905">
    <property type="entry name" value="FAD/NAD(P)-binding domain"/>
    <property type="match status" value="1"/>
</dbReference>
<evidence type="ECO:0000256" key="5">
    <source>
        <dbReference type="ARBA" id="ARBA00022827"/>
    </source>
</evidence>
<evidence type="ECO:0000256" key="6">
    <source>
        <dbReference type="ARBA" id="ARBA00023002"/>
    </source>
</evidence>
<dbReference type="AlphaFoldDB" id="A0A8J6CHG2"/>
<dbReference type="EMBL" id="JAGTXO010000005">
    <property type="protein sequence ID" value="KAG8467723.1"/>
    <property type="molecule type" value="Genomic_DNA"/>
</dbReference>
<comment type="similarity">
    <text evidence="2">Belongs to the prenylcysteine oxidase family.</text>
</comment>
<dbReference type="InterPro" id="IPR010795">
    <property type="entry name" value="Prenylcys_lyase"/>
</dbReference>
<comment type="cofactor">
    <cofactor evidence="1">
        <name>FAD</name>
        <dbReference type="ChEBI" id="CHEBI:57692"/>
    </cofactor>
</comment>
<evidence type="ECO:0000313" key="10">
    <source>
        <dbReference type="Proteomes" id="UP000751190"/>
    </source>
</evidence>
<feature type="domain" description="Prenylcysteine lyase" evidence="8">
    <location>
        <begin position="136"/>
        <end position="482"/>
    </location>
</feature>
<dbReference type="Gene3D" id="3.50.50.60">
    <property type="entry name" value="FAD/NAD(P)-binding domain"/>
    <property type="match status" value="1"/>
</dbReference>
<dbReference type="InterPro" id="IPR017046">
    <property type="entry name" value="Prenylcysteine_Oxase1"/>
</dbReference>
<proteinExistence type="inferred from homology"/>
<accession>A0A8J6CHG2</accession>
<keyword evidence="6" id="KW-0560">Oxidoreductase</keyword>
<keyword evidence="5" id="KW-0274">FAD</keyword>
<keyword evidence="4" id="KW-0732">Signal</keyword>
<sequence length="496" mass="53069">MAARDRRYHGCLVLLFAIQTRSQTAARPRVAIIGSGISGASTAYFLARARRDAELVIFERDRAVGGRTRTRAWRGARTAPPIDEGATSVSTLNVYLVEWMREFNISRATDARGEIGIWDGRSFRFRADAGSPLFAARVLWRYGASPLRLRGALRTTVAKLRAVYELQAAGASFDSPEQLFRALGLFESTQANAATELARAGVGARFVSELVDGASRCNYLQPSAELSAFVNLVSLAGAALEGSVFRVHGGTAALTRRVLNASRARVRTGVEVLAIERRAGSERFTLATRPADRARGAAVELERFDAVVIAAPLEASAIELRVAGAPPVQRERPFVRTHVTFVEADGLSGAWFGASAAAAVGEVLTVTNESLPFHSIGLSARLARAAPEMSAQDAAARRGVWKLFSKAPLADAQLDGLFAARGTTRRVVWDAPGAYPVLRPTPLWPPFKLAPGLAYAGAMESAVSCMETQAIAGRNAALLVAAGLALDRPLRKRSSC</sequence>
<evidence type="ECO:0000256" key="3">
    <source>
        <dbReference type="ARBA" id="ARBA00022630"/>
    </source>
</evidence>
<dbReference type="GO" id="GO:0030327">
    <property type="term" value="P:prenylated protein catabolic process"/>
    <property type="evidence" value="ECO:0007669"/>
    <property type="project" value="TreeGrafter"/>
</dbReference>
<keyword evidence="3" id="KW-0285">Flavoprotein</keyword>
<dbReference type="GO" id="GO:0030328">
    <property type="term" value="P:prenylcysteine catabolic process"/>
    <property type="evidence" value="ECO:0007669"/>
    <property type="project" value="InterPro"/>
</dbReference>
<dbReference type="OrthoDB" id="408897at2759"/>
<comment type="caution">
    <text evidence="9">The sequence shown here is derived from an EMBL/GenBank/DDBJ whole genome shotgun (WGS) entry which is preliminary data.</text>
</comment>
<dbReference type="InterPro" id="IPR036188">
    <property type="entry name" value="FAD/NAD-bd_sf"/>
</dbReference>
<protein>
    <recommendedName>
        <fullName evidence="8">Prenylcysteine lyase domain-containing protein</fullName>
    </recommendedName>
</protein>
<evidence type="ECO:0000256" key="1">
    <source>
        <dbReference type="ARBA" id="ARBA00001974"/>
    </source>
</evidence>
<dbReference type="Pfam" id="PF13450">
    <property type="entry name" value="NAD_binding_8"/>
    <property type="match status" value="1"/>
</dbReference>
<dbReference type="OMA" id="SIGIWDG"/>
<keyword evidence="7" id="KW-0325">Glycoprotein</keyword>
<evidence type="ECO:0000313" key="9">
    <source>
        <dbReference type="EMBL" id="KAG8467723.1"/>
    </source>
</evidence>
<dbReference type="PANTHER" id="PTHR15944">
    <property type="entry name" value="FARNESYLCYSTEINE LYASE"/>
    <property type="match status" value="1"/>
</dbReference>
<name>A0A8J6CHG2_DIALT</name>